<sequence>MMKCVTHRLLLAGFVCLALGSFCNRSSAQTFSGPVEPYAGGLPWDQRQQYYEQLPSDRGRGYDGQSPLDRLLHQAIDQSWISVDYLHWNLDDVDDDLIGAPVLNVDRPDLGYTINDTTTGAPSTNVDDVEQINYTPRLGELNLNDRSGMELTYGLDTNYGTFEASVMWIFQATRGMDPGPPFPYQSDVTYRDPFAGVIALPFSVNGAEAIQAIVVDRMAIEYDTSIVGTEFNFISEDYRPLNGFHFRPILGVRYLRVNETLNLNGTVFATDDSPQQSTFFASETINQIFGPTIGAEIELSDEVFTLGARPGFTFGFNHMNSKVTGRNPQSPFDETVVIENDNSNDQFAPILSLSLYTKIRLFENVKLIGSYDILFLDTVSRAYETIEYDTVSTSPGFYANTKHTSMLNQGFSVGLLFEF</sequence>
<name>F0SMH8_RUBBR</name>
<keyword evidence="3" id="KW-1185">Reference proteome</keyword>
<dbReference type="RefSeq" id="WP_013626484.1">
    <property type="nucleotide sequence ID" value="NC_015174.1"/>
</dbReference>
<dbReference type="AlphaFoldDB" id="F0SMH8"/>
<evidence type="ECO:0000256" key="1">
    <source>
        <dbReference type="SAM" id="SignalP"/>
    </source>
</evidence>
<accession>F0SMH8</accession>
<dbReference type="Proteomes" id="UP000006860">
    <property type="component" value="Chromosome"/>
</dbReference>
<dbReference type="EMBL" id="CP002546">
    <property type="protein sequence ID" value="ADY57740.1"/>
    <property type="molecule type" value="Genomic_DNA"/>
</dbReference>
<feature type="chain" id="PRO_5003256484" description="Signal peptide-domain containing protein" evidence="1">
    <location>
        <begin position="29"/>
        <end position="419"/>
    </location>
</feature>
<protein>
    <recommendedName>
        <fullName evidence="4">Signal peptide-domain containing protein</fullName>
    </recommendedName>
</protein>
<evidence type="ECO:0008006" key="4">
    <source>
        <dbReference type="Google" id="ProtNLM"/>
    </source>
</evidence>
<dbReference type="InterPro" id="IPR011446">
    <property type="entry name" value="BBP7"/>
</dbReference>
<reference evidence="3" key="1">
    <citation type="submission" date="2011-02" db="EMBL/GenBank/DDBJ databases">
        <title>The complete genome of Planctomyces brasiliensis DSM 5305.</title>
        <authorList>
            <person name="Lucas S."/>
            <person name="Copeland A."/>
            <person name="Lapidus A."/>
            <person name="Bruce D."/>
            <person name="Goodwin L."/>
            <person name="Pitluck S."/>
            <person name="Kyrpides N."/>
            <person name="Mavromatis K."/>
            <person name="Pagani I."/>
            <person name="Ivanova N."/>
            <person name="Ovchinnikova G."/>
            <person name="Lu M."/>
            <person name="Detter J.C."/>
            <person name="Han C."/>
            <person name="Land M."/>
            <person name="Hauser L."/>
            <person name="Markowitz V."/>
            <person name="Cheng J.-F."/>
            <person name="Hugenholtz P."/>
            <person name="Woyke T."/>
            <person name="Wu D."/>
            <person name="Tindall B."/>
            <person name="Pomrenke H.G."/>
            <person name="Brambilla E."/>
            <person name="Klenk H.-P."/>
            <person name="Eisen J.A."/>
        </authorList>
    </citation>
    <scope>NUCLEOTIDE SEQUENCE [LARGE SCALE GENOMIC DNA]</scope>
    <source>
        <strain evidence="3">ATCC 49424 / DSM 5305 / JCM 21570 / NBRC 103401 / IFAM 1448</strain>
    </source>
</reference>
<gene>
    <name evidence="2" type="ordered locus">Plabr_0110</name>
</gene>
<organism evidence="2 3">
    <name type="scientific">Rubinisphaera brasiliensis (strain ATCC 49424 / DSM 5305 / JCM 21570 / IAM 15109 / NBRC 103401 / IFAM 1448)</name>
    <name type="common">Planctomyces brasiliensis</name>
    <dbReference type="NCBI Taxonomy" id="756272"/>
    <lineage>
        <taxon>Bacteria</taxon>
        <taxon>Pseudomonadati</taxon>
        <taxon>Planctomycetota</taxon>
        <taxon>Planctomycetia</taxon>
        <taxon>Planctomycetales</taxon>
        <taxon>Planctomycetaceae</taxon>
        <taxon>Rubinisphaera</taxon>
    </lineage>
</organism>
<evidence type="ECO:0000313" key="2">
    <source>
        <dbReference type="EMBL" id="ADY57740.1"/>
    </source>
</evidence>
<evidence type="ECO:0000313" key="3">
    <source>
        <dbReference type="Proteomes" id="UP000006860"/>
    </source>
</evidence>
<feature type="signal peptide" evidence="1">
    <location>
        <begin position="1"/>
        <end position="28"/>
    </location>
</feature>
<proteinExistence type="predicted"/>
<dbReference type="HOGENOM" id="CLU_655342_0_0_0"/>
<dbReference type="KEGG" id="pbs:Plabr_0110"/>
<keyword evidence="1" id="KW-0732">Signal</keyword>
<dbReference type="Pfam" id="PF07585">
    <property type="entry name" value="BBP7"/>
    <property type="match status" value="1"/>
</dbReference>